<organism evidence="4 5">
    <name type="scientific">Tanacetum coccineum</name>
    <dbReference type="NCBI Taxonomy" id="301880"/>
    <lineage>
        <taxon>Eukaryota</taxon>
        <taxon>Viridiplantae</taxon>
        <taxon>Streptophyta</taxon>
        <taxon>Embryophyta</taxon>
        <taxon>Tracheophyta</taxon>
        <taxon>Spermatophyta</taxon>
        <taxon>Magnoliopsida</taxon>
        <taxon>eudicotyledons</taxon>
        <taxon>Gunneridae</taxon>
        <taxon>Pentapetalae</taxon>
        <taxon>asterids</taxon>
        <taxon>campanulids</taxon>
        <taxon>Asterales</taxon>
        <taxon>Asteraceae</taxon>
        <taxon>Asteroideae</taxon>
        <taxon>Anthemideae</taxon>
        <taxon>Anthemidinae</taxon>
        <taxon>Tanacetum</taxon>
    </lineage>
</organism>
<comment type="caution">
    <text evidence="4">The sequence shown here is derived from an EMBL/GenBank/DDBJ whole genome shotgun (WGS) entry which is preliminary data.</text>
</comment>
<evidence type="ECO:0000313" key="4">
    <source>
        <dbReference type="EMBL" id="GJS54515.1"/>
    </source>
</evidence>
<gene>
    <name evidence="4" type="ORF">Tco_0627877</name>
</gene>
<dbReference type="Pfam" id="PF04195">
    <property type="entry name" value="Transposase_28"/>
    <property type="match status" value="1"/>
</dbReference>
<dbReference type="Proteomes" id="UP001151760">
    <property type="component" value="Unassembled WGS sequence"/>
</dbReference>
<reference evidence="4" key="1">
    <citation type="journal article" date="2022" name="Int. J. Mol. Sci.">
        <title>Draft Genome of Tanacetum Coccineum: Genomic Comparison of Closely Related Tanacetum-Family Plants.</title>
        <authorList>
            <person name="Yamashiro T."/>
            <person name="Shiraishi A."/>
            <person name="Nakayama K."/>
            <person name="Satake H."/>
        </authorList>
    </citation>
    <scope>NUCLEOTIDE SEQUENCE</scope>
</reference>
<dbReference type="Gene3D" id="1.10.287.1490">
    <property type="match status" value="1"/>
</dbReference>
<dbReference type="PANTHER" id="PTHR31099:SF41">
    <property type="entry name" value="TRANSPOSASE (PUTATIVE), GYPSY TYPE-RELATED"/>
    <property type="match status" value="1"/>
</dbReference>
<feature type="coiled-coil region" evidence="1">
    <location>
        <begin position="510"/>
        <end position="554"/>
    </location>
</feature>
<dbReference type="EMBL" id="BQNB010008803">
    <property type="protein sequence ID" value="GJS54515.1"/>
    <property type="molecule type" value="Genomic_DNA"/>
</dbReference>
<protein>
    <recommendedName>
        <fullName evidence="3">Transposase (putative) gypsy type domain-containing protein</fullName>
    </recommendedName>
</protein>
<evidence type="ECO:0000256" key="1">
    <source>
        <dbReference type="SAM" id="Coils"/>
    </source>
</evidence>
<sequence length="888" mass="98289">MANFAAKYSIMTQEMVDSFCDNFYIPAEVHPTAPGRGKTITQFPVGKVGVYSRIFDVCGYRIPFTNFFMAVLKYFRVHISQLSPFGAARVSHFEVLTRVLNLSPSVTVFRAFYTRSYSDGLFSFAKRSTSAPSCFPKPPDSIKNWADHFFWVDSCVFPISVSLYTRGALEKDSAPHLTARQEQTVKLLESHKAHFRRYLKCFLCLVGLSPYYPFDENSYSAFEYPNGSEMDLFDFIKTADPRKVQAVEVQKGDDQVTLLESTRHCFMPLVIPATGGSSSAAVAEVSAPTEEGQKYVAPEEAYLELADPDEGTTAVRQSEEEVLAYRTGNNLLFIPLPFLLREAKVFWILLPKRTSGSVISSSTLGIPVDTTAATTTFTKAVVTTSFATGVNPDLAGPSQPEESEGSDDSFCEPPTLDPSKAKRWYVPRWNITNDSLLDDGFSCRTLVDRVAPPAFFSVLRTMDYDQLYTEFNVGAARQVCLGAEVRSGAEHELELKEKLRAKYVARGRLLEEKDLEILRLKSQLAEKEAEAAEVIRLRDQVSSLSREKSALTAEVSVLKVTVTQKDHDISLLDSRAACLASTLDDAKVACAEVGDKITSLASERDRLAFEVSSLHAGFQDFKEKMEIQQEEQAQELFNRVAELEAHVMDISGRLEREFYPAYLTTLVKKRWLMIYGIQLALLKCLKSPEYQGILGHALGRAVDFGMQEGLEAGYEHGVAGRNLSVVDAYNPEVTKASYINAAKVLEDVDFPLVNLLNSKKDAGMDEVLDCFLLDGPLAGLPKDAYLQPCIEQLSIPIHHAGDNTAVGETSMSFALMNVLSRAEGAKKHAAALRQLMMEIVSASLSSQTWVGEASTSVAPLSVEDYDEKDTDEALGSVVTVPKLETCRF</sequence>
<feature type="domain" description="Transposase (putative) gypsy type" evidence="3">
    <location>
        <begin position="56"/>
        <end position="114"/>
    </location>
</feature>
<proteinExistence type="predicted"/>
<evidence type="ECO:0000259" key="3">
    <source>
        <dbReference type="Pfam" id="PF04195"/>
    </source>
</evidence>
<evidence type="ECO:0000256" key="2">
    <source>
        <dbReference type="SAM" id="MobiDB-lite"/>
    </source>
</evidence>
<reference evidence="4" key="2">
    <citation type="submission" date="2022-01" db="EMBL/GenBank/DDBJ databases">
        <authorList>
            <person name="Yamashiro T."/>
            <person name="Shiraishi A."/>
            <person name="Satake H."/>
            <person name="Nakayama K."/>
        </authorList>
    </citation>
    <scope>NUCLEOTIDE SEQUENCE</scope>
</reference>
<name>A0ABQ4WNS1_9ASTR</name>
<keyword evidence="1" id="KW-0175">Coiled coil</keyword>
<dbReference type="InterPro" id="IPR007321">
    <property type="entry name" value="Transposase_28"/>
</dbReference>
<feature type="region of interest" description="Disordered" evidence="2">
    <location>
        <begin position="390"/>
        <end position="416"/>
    </location>
</feature>
<evidence type="ECO:0000313" key="5">
    <source>
        <dbReference type="Proteomes" id="UP001151760"/>
    </source>
</evidence>
<dbReference type="PANTHER" id="PTHR31099">
    <property type="entry name" value="OS06G0165300 PROTEIN"/>
    <property type="match status" value="1"/>
</dbReference>
<keyword evidence="5" id="KW-1185">Reference proteome</keyword>
<accession>A0ABQ4WNS1</accession>
<feature type="compositionally biased region" description="Acidic residues" evidence="2">
    <location>
        <begin position="401"/>
        <end position="410"/>
    </location>
</feature>